<proteinExistence type="evidence at transcript level"/>
<evidence type="ECO:0000256" key="1">
    <source>
        <dbReference type="SAM" id="MobiDB-lite"/>
    </source>
</evidence>
<protein>
    <submittedName>
        <fullName evidence="2">Uncharacterized protein</fullName>
    </submittedName>
</protein>
<feature type="region of interest" description="Disordered" evidence="1">
    <location>
        <begin position="154"/>
        <end position="188"/>
    </location>
</feature>
<evidence type="ECO:0000313" key="2">
    <source>
        <dbReference type="EMBL" id="ACR36839.1"/>
    </source>
</evidence>
<dbReference type="EMBL" id="BT086486">
    <property type="protein sequence ID" value="ACR36839.1"/>
    <property type="molecule type" value="mRNA"/>
</dbReference>
<organism evidence="2">
    <name type="scientific">Zea mays</name>
    <name type="common">Maize</name>
    <dbReference type="NCBI Taxonomy" id="4577"/>
    <lineage>
        <taxon>Eukaryota</taxon>
        <taxon>Viridiplantae</taxon>
        <taxon>Streptophyta</taxon>
        <taxon>Embryophyta</taxon>
        <taxon>Tracheophyta</taxon>
        <taxon>Spermatophyta</taxon>
        <taxon>Magnoliopsida</taxon>
        <taxon>Liliopsida</taxon>
        <taxon>Poales</taxon>
        <taxon>Poaceae</taxon>
        <taxon>PACMAD clade</taxon>
        <taxon>Panicoideae</taxon>
        <taxon>Andropogonodae</taxon>
        <taxon>Andropogoneae</taxon>
        <taxon>Tripsacinae</taxon>
        <taxon>Zea</taxon>
    </lineage>
</organism>
<feature type="compositionally biased region" description="Basic residues" evidence="1">
    <location>
        <begin position="169"/>
        <end position="188"/>
    </location>
</feature>
<reference evidence="2" key="2">
    <citation type="submission" date="2012-06" db="EMBL/GenBank/DDBJ databases">
        <authorList>
            <person name="Yu Y."/>
            <person name="Currie J."/>
            <person name="Lomeli R."/>
            <person name="Angelova A."/>
            <person name="Collura K."/>
            <person name="Wissotski M."/>
            <person name="Campos D."/>
            <person name="Kudrna D."/>
            <person name="Golser W."/>
            <person name="Ashely E."/>
            <person name="Descour A."/>
            <person name="Fernandes J."/>
            <person name="Soderlund C."/>
            <person name="Walbot V."/>
        </authorList>
    </citation>
    <scope>NUCLEOTIDE SEQUENCE</scope>
    <source>
        <strain evidence="2">B73</strain>
    </source>
</reference>
<sequence length="237" mass="26509">MRASLHRGHARGRGRQRRRRGVQRLELREEAVALAVLAPGAGVLGAPVVLVHVLELLLALLGAPVVTQPCKLPCDVLPERRFERGAPEVGVHLRPDPDERQRLLARPPVAGRSRAAGAQVGLHVFVLESDRHTGAGAARCQFLEISARPRRLQLHRRQGWDGGGDRHGEPRRRRRERGRARARASRLRGHVRGPGATVVVQHGRRHLWFRPLWTTGYDGNWQRGGCAARGRRKKGQW</sequence>
<feature type="region of interest" description="Disordered" evidence="1">
    <location>
        <begin position="1"/>
        <end position="21"/>
    </location>
</feature>
<dbReference type="AlphaFoldDB" id="C4J6N9"/>
<reference evidence="2" key="1">
    <citation type="journal article" date="2009" name="PLoS Genet.">
        <title>Sequencing, mapping, and analysis of 27,455 maize full-length cDNAs.</title>
        <authorList>
            <person name="Soderlund C."/>
            <person name="Descour A."/>
            <person name="Kudrna D."/>
            <person name="Bomhoff M."/>
            <person name="Boyd L."/>
            <person name="Currie J."/>
            <person name="Angelova A."/>
            <person name="Collura K."/>
            <person name="Wissotski M."/>
            <person name="Ashley E."/>
            <person name="Morrow D."/>
            <person name="Fernandes J."/>
            <person name="Walbot V."/>
            <person name="Yu Y."/>
        </authorList>
    </citation>
    <scope>NUCLEOTIDE SEQUENCE</scope>
    <source>
        <strain evidence="2">B73</strain>
    </source>
</reference>
<accession>C4J6N9</accession>
<name>C4J6N9_MAIZE</name>